<dbReference type="GO" id="GO:0005886">
    <property type="term" value="C:plasma membrane"/>
    <property type="evidence" value="ECO:0007669"/>
    <property type="project" value="UniProtKB-SubCell"/>
</dbReference>
<keyword evidence="7" id="KW-0472">Membrane</keyword>
<dbReference type="PANTHER" id="PTHR35893">
    <property type="entry name" value="INNER MEMBRANE PROTEIN-RELATED"/>
    <property type="match status" value="1"/>
</dbReference>
<keyword evidence="6" id="KW-1133">Transmembrane helix</keyword>
<feature type="domain" description="DUF883" evidence="10">
    <location>
        <begin position="95"/>
        <end position="124"/>
    </location>
</feature>
<dbReference type="Proteomes" id="UP000216101">
    <property type="component" value="Unassembled WGS sequence"/>
</dbReference>
<evidence type="ECO:0000256" key="2">
    <source>
        <dbReference type="ARBA" id="ARBA00010423"/>
    </source>
</evidence>
<sequence length="125" mass="13318">MQNPPTSGISFSNSRAVDGQTAQDGKADATSGIAREFHNFVADIEDLLKATTTLTGDDLQKAKAKLNERIAAAKESATEIGESVINRARKTAEHTNAYVHEQPWSAIGASAAVGLLLGYLLARRH</sequence>
<evidence type="ECO:0000256" key="8">
    <source>
        <dbReference type="SAM" id="MobiDB-lite"/>
    </source>
</evidence>
<evidence type="ECO:0000313" key="12">
    <source>
        <dbReference type="Proteomes" id="UP000216101"/>
    </source>
</evidence>
<reference evidence="12" key="1">
    <citation type="submission" date="2017-05" db="EMBL/GenBank/DDBJ databases">
        <authorList>
            <person name="Barney B.M."/>
        </authorList>
    </citation>
    <scope>NUCLEOTIDE SEQUENCE [LARGE SCALE GENOMIC DNA]</scope>
    <source>
        <strain evidence="12">PSBB022</strain>
    </source>
</reference>
<dbReference type="EMBL" id="NHNI01000001">
    <property type="protein sequence ID" value="OZY86490.1"/>
    <property type="molecule type" value="Genomic_DNA"/>
</dbReference>
<evidence type="ECO:0000256" key="4">
    <source>
        <dbReference type="ARBA" id="ARBA00022519"/>
    </source>
</evidence>
<keyword evidence="5" id="KW-0812">Transmembrane</keyword>
<evidence type="ECO:0000313" key="11">
    <source>
        <dbReference type="EMBL" id="OZY86490.1"/>
    </source>
</evidence>
<name>A0A266Q9I9_9GAMM</name>
<evidence type="ECO:0000259" key="10">
    <source>
        <dbReference type="Pfam" id="PF19029"/>
    </source>
</evidence>
<keyword evidence="12" id="KW-1185">Reference proteome</keyword>
<dbReference type="InterPro" id="IPR010279">
    <property type="entry name" value="YqjD/ElaB"/>
</dbReference>
<feature type="domain" description="DUF883" evidence="9">
    <location>
        <begin position="41"/>
        <end position="79"/>
    </location>
</feature>
<dbReference type="InterPro" id="IPR043605">
    <property type="entry name" value="DUF883_C"/>
</dbReference>
<dbReference type="GO" id="GO:0043022">
    <property type="term" value="F:ribosome binding"/>
    <property type="evidence" value="ECO:0007669"/>
    <property type="project" value="InterPro"/>
</dbReference>
<evidence type="ECO:0000256" key="3">
    <source>
        <dbReference type="ARBA" id="ARBA00022475"/>
    </source>
</evidence>
<evidence type="ECO:0008006" key="13">
    <source>
        <dbReference type="Google" id="ProtNLM"/>
    </source>
</evidence>
<gene>
    <name evidence="11" type="ORF">CBP51_05550</name>
</gene>
<dbReference type="Pfam" id="PF05957">
    <property type="entry name" value="DUF883"/>
    <property type="match status" value="1"/>
</dbReference>
<evidence type="ECO:0000256" key="1">
    <source>
        <dbReference type="ARBA" id="ARBA00004377"/>
    </source>
</evidence>
<dbReference type="AlphaFoldDB" id="A0A266Q9I9"/>
<dbReference type="Pfam" id="PF19029">
    <property type="entry name" value="DUF883_C"/>
    <property type="match status" value="1"/>
</dbReference>
<protein>
    <recommendedName>
        <fullName evidence="13">DUF883 domain-containing protein</fullName>
    </recommendedName>
</protein>
<accession>A0A266Q9I9</accession>
<dbReference type="RefSeq" id="WP_078043795.1">
    <property type="nucleotide sequence ID" value="NZ_NHNI01000001.1"/>
</dbReference>
<keyword evidence="4" id="KW-0997">Cell inner membrane</keyword>
<evidence type="ECO:0000256" key="5">
    <source>
        <dbReference type="ARBA" id="ARBA00022692"/>
    </source>
</evidence>
<keyword evidence="3" id="KW-1003">Cell membrane</keyword>
<evidence type="ECO:0000256" key="7">
    <source>
        <dbReference type="ARBA" id="ARBA00023136"/>
    </source>
</evidence>
<comment type="caution">
    <text evidence="11">The sequence shown here is derived from an EMBL/GenBank/DDBJ whole genome shotgun (WGS) entry which is preliminary data.</text>
</comment>
<evidence type="ECO:0000256" key="6">
    <source>
        <dbReference type="ARBA" id="ARBA00022989"/>
    </source>
</evidence>
<dbReference type="InterPro" id="IPR043604">
    <property type="entry name" value="DUF883_N"/>
</dbReference>
<dbReference type="PANTHER" id="PTHR35893:SF3">
    <property type="entry name" value="INNER MEMBRANE PROTEIN"/>
    <property type="match status" value="1"/>
</dbReference>
<evidence type="ECO:0000259" key="9">
    <source>
        <dbReference type="Pfam" id="PF05957"/>
    </source>
</evidence>
<feature type="compositionally biased region" description="Polar residues" evidence="8">
    <location>
        <begin position="1"/>
        <end position="23"/>
    </location>
</feature>
<proteinExistence type="inferred from homology"/>
<organism evidence="11 12">
    <name type="scientific">Cellvibrio mixtus</name>
    <dbReference type="NCBI Taxonomy" id="39650"/>
    <lineage>
        <taxon>Bacteria</taxon>
        <taxon>Pseudomonadati</taxon>
        <taxon>Pseudomonadota</taxon>
        <taxon>Gammaproteobacteria</taxon>
        <taxon>Cellvibrionales</taxon>
        <taxon>Cellvibrionaceae</taxon>
        <taxon>Cellvibrio</taxon>
    </lineage>
</organism>
<comment type="subcellular location">
    <subcellularLocation>
        <location evidence="1">Cell inner membrane</location>
        <topology evidence="1">Single-pass membrane protein</topology>
    </subcellularLocation>
</comment>
<comment type="similarity">
    <text evidence="2">Belongs to the ElaB/YgaM/YqjD family.</text>
</comment>
<feature type="region of interest" description="Disordered" evidence="8">
    <location>
        <begin position="1"/>
        <end position="29"/>
    </location>
</feature>